<sequence>MARAIRQVKFGGGEAVEVLKLEQCHIPQPAPGHVVVRMTLRPINPVDLMLVRNSRLALLHQEKGKVVIGSEGFGIVHETGESVTFFKPGQRVIPILYWKYYLAKGEGSWQDFVEVAEEDVILVPDCISDEAAAQFVINPWTVYGILVDLGISKGQYLLQNGAGSAVGRQLIQLAKRWGIKTINVVRRSSLKDDLKAIGADEVIDSSTEDVVQRITEITQGKGAFAAVDMLGGLNTKIAAASVRNNGSLFIIGKLASQDIIVDFNDLVRNITVKFWGLTKFLEIPGRKEQVVKDVMKLFEENVFQPLTGNKYALLDFQVAIEESEKNASGGKVLLCS</sequence>
<keyword evidence="2" id="KW-1185">Reference proteome</keyword>
<dbReference type="EMBL" id="CM055098">
    <property type="protein sequence ID" value="KAJ7550741.1"/>
    <property type="molecule type" value="Genomic_DNA"/>
</dbReference>
<name>A0ACC2D8U8_DIPCM</name>
<comment type="caution">
    <text evidence="1">The sequence shown here is derived from an EMBL/GenBank/DDBJ whole genome shotgun (WGS) entry which is preliminary data.</text>
</comment>
<protein>
    <submittedName>
        <fullName evidence="1">Uncharacterized protein</fullName>
    </submittedName>
</protein>
<organism evidence="1 2">
    <name type="scientific">Diphasiastrum complanatum</name>
    <name type="common">Issler's clubmoss</name>
    <name type="synonym">Lycopodium complanatum</name>
    <dbReference type="NCBI Taxonomy" id="34168"/>
    <lineage>
        <taxon>Eukaryota</taxon>
        <taxon>Viridiplantae</taxon>
        <taxon>Streptophyta</taxon>
        <taxon>Embryophyta</taxon>
        <taxon>Tracheophyta</taxon>
        <taxon>Lycopodiopsida</taxon>
        <taxon>Lycopodiales</taxon>
        <taxon>Lycopodiaceae</taxon>
        <taxon>Lycopodioideae</taxon>
        <taxon>Diphasiastrum</taxon>
    </lineage>
</organism>
<gene>
    <name evidence="1" type="ORF">O6H91_07G115500</name>
</gene>
<accession>A0ACC2D8U8</accession>
<dbReference type="Proteomes" id="UP001162992">
    <property type="component" value="Chromosome 7"/>
</dbReference>
<evidence type="ECO:0000313" key="2">
    <source>
        <dbReference type="Proteomes" id="UP001162992"/>
    </source>
</evidence>
<reference evidence="2" key="1">
    <citation type="journal article" date="2024" name="Proc. Natl. Acad. Sci. U.S.A.">
        <title>Extraordinary preservation of gene collinearity over three hundred million years revealed in homosporous lycophytes.</title>
        <authorList>
            <person name="Li C."/>
            <person name="Wickell D."/>
            <person name="Kuo L.Y."/>
            <person name="Chen X."/>
            <person name="Nie B."/>
            <person name="Liao X."/>
            <person name="Peng D."/>
            <person name="Ji J."/>
            <person name="Jenkins J."/>
            <person name="Williams M."/>
            <person name="Shu S."/>
            <person name="Plott C."/>
            <person name="Barry K."/>
            <person name="Rajasekar S."/>
            <person name="Grimwood J."/>
            <person name="Han X."/>
            <person name="Sun S."/>
            <person name="Hou Z."/>
            <person name="He W."/>
            <person name="Dai G."/>
            <person name="Sun C."/>
            <person name="Schmutz J."/>
            <person name="Leebens-Mack J.H."/>
            <person name="Li F.W."/>
            <person name="Wang L."/>
        </authorList>
    </citation>
    <scope>NUCLEOTIDE SEQUENCE [LARGE SCALE GENOMIC DNA]</scope>
    <source>
        <strain evidence="2">cv. PW_Plant_1</strain>
    </source>
</reference>
<proteinExistence type="predicted"/>
<evidence type="ECO:0000313" key="1">
    <source>
        <dbReference type="EMBL" id="KAJ7550741.1"/>
    </source>
</evidence>